<gene>
    <name evidence="6" type="ORF">DRV84_09550</name>
</gene>
<dbReference type="PANTHER" id="PTHR31851">
    <property type="entry name" value="FE(2+)/MN(2+) TRANSPORTER PCL1"/>
    <property type="match status" value="1"/>
</dbReference>
<evidence type="ECO:0000256" key="4">
    <source>
        <dbReference type="ARBA" id="ARBA00023136"/>
    </source>
</evidence>
<evidence type="ECO:0000256" key="3">
    <source>
        <dbReference type="ARBA" id="ARBA00022989"/>
    </source>
</evidence>
<evidence type="ECO:0000256" key="2">
    <source>
        <dbReference type="ARBA" id="ARBA00022692"/>
    </source>
</evidence>
<feature type="transmembrane region" description="Helical" evidence="5">
    <location>
        <begin position="44"/>
        <end position="61"/>
    </location>
</feature>
<dbReference type="GO" id="GO:0012505">
    <property type="term" value="C:endomembrane system"/>
    <property type="evidence" value="ECO:0007669"/>
    <property type="project" value="UniProtKB-SubCell"/>
</dbReference>
<evidence type="ECO:0000313" key="6">
    <source>
        <dbReference type="EMBL" id="REC56509.1"/>
    </source>
</evidence>
<evidence type="ECO:0000256" key="5">
    <source>
        <dbReference type="SAM" id="Phobius"/>
    </source>
</evidence>
<dbReference type="OrthoDB" id="9789677at2"/>
<name>A0A3D9BSL1_9RHOB</name>
<keyword evidence="3 5" id="KW-1133">Transmembrane helix</keyword>
<proteinExistence type="predicted"/>
<reference evidence="6 7" key="1">
    <citation type="journal article" date="2017" name="Int. J. Syst. Evol. Microbiol.">
        <title>Rhodosalinus sediminis gen. nov., sp. nov., isolated from marine saltern.</title>
        <authorList>
            <person name="Guo L.Y."/>
            <person name="Ling S.K."/>
            <person name="Li C.M."/>
            <person name="Chen G.J."/>
            <person name="Du Z.J."/>
        </authorList>
    </citation>
    <scope>NUCLEOTIDE SEQUENCE [LARGE SCALE GENOMIC DNA]</scope>
    <source>
        <strain evidence="6 7">WDN1C137</strain>
    </source>
</reference>
<dbReference type="GO" id="GO:0005384">
    <property type="term" value="F:manganese ion transmembrane transporter activity"/>
    <property type="evidence" value="ECO:0007669"/>
    <property type="project" value="InterPro"/>
</dbReference>
<comment type="caution">
    <text evidence="6">The sequence shown here is derived from an EMBL/GenBank/DDBJ whole genome shotgun (WGS) entry which is preliminary data.</text>
</comment>
<organism evidence="6 7">
    <name type="scientific">Rhodosalinus sediminis</name>
    <dbReference type="NCBI Taxonomy" id="1940533"/>
    <lineage>
        <taxon>Bacteria</taxon>
        <taxon>Pseudomonadati</taxon>
        <taxon>Pseudomonadota</taxon>
        <taxon>Alphaproteobacteria</taxon>
        <taxon>Rhodobacterales</taxon>
        <taxon>Paracoccaceae</taxon>
        <taxon>Rhodosalinus</taxon>
    </lineage>
</organism>
<protein>
    <submittedName>
        <fullName evidence="6">VIT family protein</fullName>
    </submittedName>
</protein>
<dbReference type="AlphaFoldDB" id="A0A3D9BSL1"/>
<dbReference type="InterPro" id="IPR008217">
    <property type="entry name" value="Ccc1_fam"/>
</dbReference>
<dbReference type="EMBL" id="QOHR01000011">
    <property type="protein sequence ID" value="REC56509.1"/>
    <property type="molecule type" value="Genomic_DNA"/>
</dbReference>
<evidence type="ECO:0000256" key="1">
    <source>
        <dbReference type="ARBA" id="ARBA00004127"/>
    </source>
</evidence>
<dbReference type="RefSeq" id="WP_115979737.1">
    <property type="nucleotide sequence ID" value="NZ_QOHR01000011.1"/>
</dbReference>
<keyword evidence="2 5" id="KW-0812">Transmembrane</keyword>
<feature type="transmembrane region" description="Helical" evidence="5">
    <location>
        <begin position="145"/>
        <end position="167"/>
    </location>
</feature>
<dbReference type="GO" id="GO:0030026">
    <property type="term" value="P:intracellular manganese ion homeostasis"/>
    <property type="evidence" value="ECO:0007669"/>
    <property type="project" value="InterPro"/>
</dbReference>
<accession>A0A3D9BSL1</accession>
<keyword evidence="7" id="KW-1185">Reference proteome</keyword>
<comment type="subcellular location">
    <subcellularLocation>
        <location evidence="1">Endomembrane system</location>
        <topology evidence="1">Multi-pass membrane protein</topology>
    </subcellularLocation>
</comment>
<feature type="transmembrane region" description="Helical" evidence="5">
    <location>
        <begin position="12"/>
        <end position="38"/>
    </location>
</feature>
<dbReference type="Proteomes" id="UP000257131">
    <property type="component" value="Unassembled WGS sequence"/>
</dbReference>
<dbReference type="Pfam" id="PF01988">
    <property type="entry name" value="VIT1"/>
    <property type="match status" value="1"/>
</dbReference>
<sequence>MPKEGHYVTRTGWLRAAVLGANDGIVSTSSLLAGVLAAGMERPVVLLTGLAALVAGAFSMASGEYVSVAAQSDSESADLELERRALEEDPDYELDELTSGLVERGVSPPLARAAAREMTAHDALDAHAREELGLTETGAAAPMQAALASAAAFATGAALPLAGAALGPAGPAGVLPVAALSLAALGGLGLTGARLGGAPAGRAAARALLWGGAAMGATALVGRLFDVAV</sequence>
<feature type="transmembrane region" description="Helical" evidence="5">
    <location>
        <begin position="207"/>
        <end position="225"/>
    </location>
</feature>
<feature type="transmembrane region" description="Helical" evidence="5">
    <location>
        <begin position="173"/>
        <end position="195"/>
    </location>
</feature>
<evidence type="ECO:0000313" key="7">
    <source>
        <dbReference type="Proteomes" id="UP000257131"/>
    </source>
</evidence>
<keyword evidence="4 5" id="KW-0472">Membrane</keyword>